<dbReference type="PRINTS" id="PR01270">
    <property type="entry name" value="HDASUPER"/>
</dbReference>
<reference evidence="4 5" key="1">
    <citation type="journal article" date="2017" name="Int. J. Syst. Evol. Microbiol.">
        <title>Marinicauda algicola sp. nov., isolated from a marine red alga Rhodosorus marinus.</title>
        <authorList>
            <person name="Jeong S.E."/>
            <person name="Jeon S.H."/>
            <person name="Chun B.H."/>
            <person name="Kim D.W."/>
            <person name="Jeon C.O."/>
        </authorList>
    </citation>
    <scope>NUCLEOTIDE SEQUENCE [LARGE SCALE GENOMIC DNA]</scope>
    <source>
        <strain evidence="4 5">JCM 31718</strain>
    </source>
</reference>
<comment type="caution">
    <text evidence="4">The sequence shown here is derived from an EMBL/GenBank/DDBJ whole genome shotgun (WGS) entry which is preliminary data.</text>
</comment>
<evidence type="ECO:0000313" key="4">
    <source>
        <dbReference type="EMBL" id="TGY88147.1"/>
    </source>
</evidence>
<keyword evidence="2" id="KW-0378">Hydrolase</keyword>
<evidence type="ECO:0000256" key="1">
    <source>
        <dbReference type="ARBA" id="ARBA00005947"/>
    </source>
</evidence>
<dbReference type="Pfam" id="PF00850">
    <property type="entry name" value="Hist_deacetyl"/>
    <property type="match status" value="1"/>
</dbReference>
<dbReference type="SUPFAM" id="SSF52768">
    <property type="entry name" value="Arginase/deacetylase"/>
    <property type="match status" value="1"/>
</dbReference>
<dbReference type="GO" id="GO:0040029">
    <property type="term" value="P:epigenetic regulation of gene expression"/>
    <property type="evidence" value="ECO:0007669"/>
    <property type="project" value="TreeGrafter"/>
</dbReference>
<feature type="domain" description="Histone deacetylase" evidence="3">
    <location>
        <begin position="20"/>
        <end position="283"/>
    </location>
</feature>
<dbReference type="OrthoDB" id="9808367at2"/>
<dbReference type="Gene3D" id="3.40.800.20">
    <property type="entry name" value="Histone deacetylase domain"/>
    <property type="match status" value="1"/>
</dbReference>
<proteinExistence type="inferred from homology"/>
<accession>A0A4S2GY89</accession>
<dbReference type="EMBL" id="SRXW01000003">
    <property type="protein sequence ID" value="TGY88147.1"/>
    <property type="molecule type" value="Genomic_DNA"/>
</dbReference>
<comment type="similarity">
    <text evidence="1">Belongs to the histone deacetylase family.</text>
</comment>
<dbReference type="AlphaFoldDB" id="A0A4S2GY89"/>
<name>A0A4S2GY89_9PROT</name>
<dbReference type="InterPro" id="IPR023696">
    <property type="entry name" value="Ureohydrolase_dom_sf"/>
</dbReference>
<evidence type="ECO:0000313" key="5">
    <source>
        <dbReference type="Proteomes" id="UP000308054"/>
    </source>
</evidence>
<dbReference type="CDD" id="cd09993">
    <property type="entry name" value="HDAC_classIV"/>
    <property type="match status" value="1"/>
</dbReference>
<dbReference type="PANTHER" id="PTHR10625">
    <property type="entry name" value="HISTONE DEACETYLASE HDAC1-RELATED"/>
    <property type="match status" value="1"/>
</dbReference>
<dbReference type="GO" id="GO:0016787">
    <property type="term" value="F:hydrolase activity"/>
    <property type="evidence" value="ECO:0007669"/>
    <property type="project" value="UniProtKB-KW"/>
</dbReference>
<dbReference type="Proteomes" id="UP000308054">
    <property type="component" value="Unassembled WGS sequence"/>
</dbReference>
<protein>
    <submittedName>
        <fullName evidence="4">Histone deacetylase</fullName>
    </submittedName>
</protein>
<dbReference type="RefSeq" id="WP_135995992.1">
    <property type="nucleotide sequence ID" value="NZ_CP071057.1"/>
</dbReference>
<sequence>MTLPVVFHDAYVARDVPAAHRFPMGKFRAVADRLIADGLVTGEDGFHRPMPAPARWLELAHDGAYVDQVLDARVEPARERRIGFKMTPAVAMRSRCAVAGTVLAARLALEHGAAANTAGGSHHADRAGGAGFCVFNDVGVAANLLLAEGVISRALVIDLDVHQGDGTARIFAAEPRVFTLSVHCETNWPRLKAVSDHDVGLPAGLGDEAYLQASREAVEDALEASRPDLVFYNAGVDVHREDRLGLLDLTDAGIAAREAMVAGAALRRGIAIVGVLGGGYSRDLDRLAGRHVLMHAALGAALARHG</sequence>
<dbReference type="InterPro" id="IPR044150">
    <property type="entry name" value="HDAC_classIV"/>
</dbReference>
<dbReference type="InterPro" id="IPR023801">
    <property type="entry name" value="His_deacetylse_dom"/>
</dbReference>
<evidence type="ECO:0000259" key="3">
    <source>
        <dbReference type="Pfam" id="PF00850"/>
    </source>
</evidence>
<evidence type="ECO:0000256" key="2">
    <source>
        <dbReference type="ARBA" id="ARBA00022801"/>
    </source>
</evidence>
<keyword evidence="5" id="KW-1185">Reference proteome</keyword>
<gene>
    <name evidence="4" type="ORF">E5163_09915</name>
</gene>
<dbReference type="GO" id="GO:0004407">
    <property type="term" value="F:histone deacetylase activity"/>
    <property type="evidence" value="ECO:0007669"/>
    <property type="project" value="InterPro"/>
</dbReference>
<dbReference type="PANTHER" id="PTHR10625:SF19">
    <property type="entry name" value="HISTONE DEACETYLASE 12"/>
    <property type="match status" value="1"/>
</dbReference>
<organism evidence="4 5">
    <name type="scientific">Marinicauda algicola</name>
    <dbReference type="NCBI Taxonomy" id="2029849"/>
    <lineage>
        <taxon>Bacteria</taxon>
        <taxon>Pseudomonadati</taxon>
        <taxon>Pseudomonadota</taxon>
        <taxon>Alphaproteobacteria</taxon>
        <taxon>Maricaulales</taxon>
        <taxon>Maricaulaceae</taxon>
        <taxon>Marinicauda</taxon>
    </lineage>
</organism>
<dbReference type="InterPro" id="IPR037138">
    <property type="entry name" value="His_deacetylse_dom_sf"/>
</dbReference>
<dbReference type="InterPro" id="IPR000286">
    <property type="entry name" value="HDACs"/>
</dbReference>